<dbReference type="Proteomes" id="UP001206925">
    <property type="component" value="Unassembled WGS sequence"/>
</dbReference>
<dbReference type="Pfam" id="PF13306">
    <property type="entry name" value="LRR_5"/>
    <property type="match status" value="2"/>
</dbReference>
<sequence>MEHVGDVEELSIMGCNEIRYLWELEAEALASKVLVKLRNLKVSRCDNLISLGEKEEDDNRRSNLLTSLMTLNVHLCNKMERLSCPDSIETLEVYHCDSLTTISLPTGVQKLKSFQVFRCEKLLEREWGGQNMNNNRIEILDTSNWSNLKSIELSYFYHLTELRIVSCENLERFPDNALANLTSLKDLEIRKCPRMDARFPCGVWPPNLHSLKIGKLKKPISKWSTQNFPTSLMRLELYGFKDEVSSCSQFSDLLPSSLTYLKITGFEKLESIKEGIQCLTSIQKLYVSKCPNLKKLSYPQQLQHIIFDECPEMMDLPEDLLPSLLSLSIYDGCPKLKERCSYLHLRGQTLHDLGRDIKSFQLRYYPINFKMMQNHNNGSCATTNDSSQ</sequence>
<name>A0AAD5BQK0_AMBAR</name>
<dbReference type="InterPro" id="IPR026906">
    <property type="entry name" value="LRR_5"/>
</dbReference>
<dbReference type="InterPro" id="IPR032675">
    <property type="entry name" value="LRR_dom_sf"/>
</dbReference>
<organism evidence="1 2">
    <name type="scientific">Ambrosia artemisiifolia</name>
    <name type="common">Common ragweed</name>
    <dbReference type="NCBI Taxonomy" id="4212"/>
    <lineage>
        <taxon>Eukaryota</taxon>
        <taxon>Viridiplantae</taxon>
        <taxon>Streptophyta</taxon>
        <taxon>Embryophyta</taxon>
        <taxon>Tracheophyta</taxon>
        <taxon>Spermatophyta</taxon>
        <taxon>Magnoliopsida</taxon>
        <taxon>eudicotyledons</taxon>
        <taxon>Gunneridae</taxon>
        <taxon>Pentapetalae</taxon>
        <taxon>asterids</taxon>
        <taxon>campanulids</taxon>
        <taxon>Asterales</taxon>
        <taxon>Asteraceae</taxon>
        <taxon>Asteroideae</taxon>
        <taxon>Heliantheae alliance</taxon>
        <taxon>Heliantheae</taxon>
        <taxon>Ambrosia</taxon>
    </lineage>
</organism>
<accession>A0AAD5BQK0</accession>
<dbReference type="PANTHER" id="PTHR34630">
    <property type="entry name" value="OS11G0677101 PROTEIN"/>
    <property type="match status" value="1"/>
</dbReference>
<evidence type="ECO:0000313" key="2">
    <source>
        <dbReference type="Proteomes" id="UP001206925"/>
    </source>
</evidence>
<comment type="caution">
    <text evidence="1">The sequence shown here is derived from an EMBL/GenBank/DDBJ whole genome shotgun (WGS) entry which is preliminary data.</text>
</comment>
<proteinExistence type="predicted"/>
<protein>
    <submittedName>
        <fullName evidence="1">Uncharacterized protein</fullName>
    </submittedName>
</protein>
<dbReference type="SUPFAM" id="SSF52058">
    <property type="entry name" value="L domain-like"/>
    <property type="match status" value="1"/>
</dbReference>
<gene>
    <name evidence="1" type="ORF">M8C21_008148</name>
</gene>
<dbReference type="Gene3D" id="3.80.10.10">
    <property type="entry name" value="Ribonuclease Inhibitor"/>
    <property type="match status" value="3"/>
</dbReference>
<keyword evidence="2" id="KW-1185">Reference proteome</keyword>
<evidence type="ECO:0000313" key="1">
    <source>
        <dbReference type="EMBL" id="KAI7727685.1"/>
    </source>
</evidence>
<reference evidence="1" key="1">
    <citation type="submission" date="2022-06" db="EMBL/GenBank/DDBJ databases">
        <title>Uncovering the hologenomic basis of an extraordinary plant invasion.</title>
        <authorList>
            <person name="Bieker V.C."/>
            <person name="Martin M.D."/>
            <person name="Gilbert T."/>
            <person name="Hodgins K."/>
            <person name="Battlay P."/>
            <person name="Petersen B."/>
            <person name="Wilson J."/>
        </authorList>
    </citation>
    <scope>NUCLEOTIDE SEQUENCE</scope>
    <source>
        <strain evidence="1">AA19_3_7</strain>
        <tissue evidence="1">Leaf</tissue>
    </source>
</reference>
<dbReference type="PANTHER" id="PTHR34630:SF17">
    <property type="entry name" value="OS06G0304700 PROTEIN"/>
    <property type="match status" value="1"/>
</dbReference>
<dbReference type="AlphaFoldDB" id="A0AAD5BQK0"/>
<dbReference type="EMBL" id="JAMZMK010011336">
    <property type="protein sequence ID" value="KAI7727685.1"/>
    <property type="molecule type" value="Genomic_DNA"/>
</dbReference>